<dbReference type="GO" id="GO:0140359">
    <property type="term" value="F:ABC-type transporter activity"/>
    <property type="evidence" value="ECO:0007669"/>
    <property type="project" value="InterPro"/>
</dbReference>
<dbReference type="Pfam" id="PF00664">
    <property type="entry name" value="ABC_membrane"/>
    <property type="match status" value="1"/>
</dbReference>
<dbReference type="GO" id="GO:0005524">
    <property type="term" value="F:ATP binding"/>
    <property type="evidence" value="ECO:0007669"/>
    <property type="project" value="UniProtKB-KW"/>
</dbReference>
<sequence length="595" mass="64810">MSTYRAVWSIVRRTPRLYALDILFQLLRNGIPLLPALIVREVFDRLTHGEALHAGFWALLAAFVGVAVARVAALLLSTGTDGTLAGAGQALLTRNYLERVLNQPGAEKSEIATGDLVGRVSNDTTLVMNAVVLTLVTFGAGAQAVLAFAIMFSIDPNITLIVFVPMVAAGFLINVTSNSIKKYHGESRQAAGDVSAFLREMFNSVQAVQLANATERVMDQFVRLNEIRRHRSLRSRLFTNVFLGSVWTNTAYLGTGIVLLLSAAKFKNGTFTLGDLVLFIAYLGWITDFTSLVSQSLASLKQAGKSLQRISDGLPAGDGLADLVTHRPTRPAPPETEEHCDRVEHRPLRLLEAQGLSYRYASSGRGVRDVDLRIPRGAFVVVTGGVGSGKTTLLRLVLGLLEPQAGTIRWNGAEVPDPAGFFVPPHSAYTPQVPRLMSATVRQNILLGLPDQQARMSRAVRSAVLERDVEVLDDGLDTMVGPKGAKLSGGQAQRVATARMFAREADLLVFDDLSSSLDVNTERLLWERLGERVDQTCLAVSNRRIAFERASHIVVMHNGSVEATGTFDQLRRNSPSLQRILHGDESPNEQQSRTT</sequence>
<dbReference type="SMART" id="SM00382">
    <property type="entry name" value="AAA"/>
    <property type="match status" value="1"/>
</dbReference>
<feature type="transmembrane region" description="Helical" evidence="8">
    <location>
        <begin position="158"/>
        <end position="175"/>
    </location>
</feature>
<feature type="transmembrane region" description="Helical" evidence="8">
    <location>
        <begin position="126"/>
        <end position="152"/>
    </location>
</feature>
<accession>A0A8J3YHE6</accession>
<evidence type="ECO:0000256" key="5">
    <source>
        <dbReference type="ARBA" id="ARBA00022989"/>
    </source>
</evidence>
<feature type="transmembrane region" description="Helical" evidence="8">
    <location>
        <begin position="276"/>
        <end position="300"/>
    </location>
</feature>
<dbReference type="InterPro" id="IPR003593">
    <property type="entry name" value="AAA+_ATPase"/>
</dbReference>
<reference evidence="11" key="1">
    <citation type="submission" date="2021-01" db="EMBL/GenBank/DDBJ databases">
        <title>Whole genome shotgun sequence of Virgisporangium aliadipatigenens NBRC 105644.</title>
        <authorList>
            <person name="Komaki H."/>
            <person name="Tamura T."/>
        </authorList>
    </citation>
    <scope>NUCLEOTIDE SEQUENCE</scope>
    <source>
        <strain evidence="11">NBRC 105644</strain>
    </source>
</reference>
<dbReference type="PANTHER" id="PTHR24221:SF423">
    <property type="entry name" value="ABC TRANSPORTER"/>
    <property type="match status" value="1"/>
</dbReference>
<dbReference type="GO" id="GO:0005886">
    <property type="term" value="C:plasma membrane"/>
    <property type="evidence" value="ECO:0007669"/>
    <property type="project" value="UniProtKB-SubCell"/>
</dbReference>
<dbReference type="AlphaFoldDB" id="A0A8J3YHE6"/>
<dbReference type="EMBL" id="BOPF01000003">
    <property type="protein sequence ID" value="GIJ44253.1"/>
    <property type="molecule type" value="Genomic_DNA"/>
</dbReference>
<keyword evidence="2 8" id="KW-0812">Transmembrane</keyword>
<evidence type="ECO:0000259" key="9">
    <source>
        <dbReference type="PROSITE" id="PS50893"/>
    </source>
</evidence>
<dbReference type="Gene3D" id="3.40.50.300">
    <property type="entry name" value="P-loop containing nucleotide triphosphate hydrolases"/>
    <property type="match status" value="1"/>
</dbReference>
<evidence type="ECO:0000256" key="4">
    <source>
        <dbReference type="ARBA" id="ARBA00022840"/>
    </source>
</evidence>
<dbReference type="CDD" id="cd07346">
    <property type="entry name" value="ABC_6TM_exporters"/>
    <property type="match status" value="1"/>
</dbReference>
<dbReference type="InterPro" id="IPR003439">
    <property type="entry name" value="ABC_transporter-like_ATP-bd"/>
</dbReference>
<evidence type="ECO:0000256" key="7">
    <source>
        <dbReference type="SAM" id="MobiDB-lite"/>
    </source>
</evidence>
<comment type="caution">
    <text evidence="11">The sequence shown here is derived from an EMBL/GenBank/DDBJ whole genome shotgun (WGS) entry which is preliminary data.</text>
</comment>
<dbReference type="SUPFAM" id="SSF52540">
    <property type="entry name" value="P-loop containing nucleoside triphosphate hydrolases"/>
    <property type="match status" value="1"/>
</dbReference>
<evidence type="ECO:0000256" key="8">
    <source>
        <dbReference type="SAM" id="Phobius"/>
    </source>
</evidence>
<keyword evidence="5 8" id="KW-1133">Transmembrane helix</keyword>
<evidence type="ECO:0000256" key="1">
    <source>
        <dbReference type="ARBA" id="ARBA00004651"/>
    </source>
</evidence>
<keyword evidence="12" id="KW-1185">Reference proteome</keyword>
<dbReference type="Proteomes" id="UP000619260">
    <property type="component" value="Unassembled WGS sequence"/>
</dbReference>
<keyword evidence="6 8" id="KW-0472">Membrane</keyword>
<feature type="region of interest" description="Disordered" evidence="7">
    <location>
        <begin position="322"/>
        <end position="342"/>
    </location>
</feature>
<evidence type="ECO:0000256" key="2">
    <source>
        <dbReference type="ARBA" id="ARBA00022692"/>
    </source>
</evidence>
<dbReference type="Pfam" id="PF00005">
    <property type="entry name" value="ABC_tran"/>
    <property type="match status" value="1"/>
</dbReference>
<evidence type="ECO:0000259" key="10">
    <source>
        <dbReference type="PROSITE" id="PS50929"/>
    </source>
</evidence>
<dbReference type="InterPro" id="IPR036640">
    <property type="entry name" value="ABC1_TM_sf"/>
</dbReference>
<comment type="subcellular location">
    <subcellularLocation>
        <location evidence="1">Cell membrane</location>
        <topology evidence="1">Multi-pass membrane protein</topology>
    </subcellularLocation>
</comment>
<dbReference type="GO" id="GO:0016887">
    <property type="term" value="F:ATP hydrolysis activity"/>
    <property type="evidence" value="ECO:0007669"/>
    <property type="project" value="InterPro"/>
</dbReference>
<protein>
    <submittedName>
        <fullName evidence="11">HlyB/MsbA family ABC transporter</fullName>
    </submittedName>
</protein>
<dbReference type="Gene3D" id="1.20.1560.10">
    <property type="entry name" value="ABC transporter type 1, transmembrane domain"/>
    <property type="match status" value="1"/>
</dbReference>
<evidence type="ECO:0000256" key="3">
    <source>
        <dbReference type="ARBA" id="ARBA00022741"/>
    </source>
</evidence>
<evidence type="ECO:0000256" key="6">
    <source>
        <dbReference type="ARBA" id="ARBA00023136"/>
    </source>
</evidence>
<dbReference type="InterPro" id="IPR027417">
    <property type="entry name" value="P-loop_NTPase"/>
</dbReference>
<dbReference type="SUPFAM" id="SSF90123">
    <property type="entry name" value="ABC transporter transmembrane region"/>
    <property type="match status" value="1"/>
</dbReference>
<dbReference type="InterPro" id="IPR039421">
    <property type="entry name" value="Type_1_exporter"/>
</dbReference>
<feature type="domain" description="ABC transporter" evidence="9">
    <location>
        <begin position="351"/>
        <end position="583"/>
    </location>
</feature>
<dbReference type="InterPro" id="IPR011527">
    <property type="entry name" value="ABC1_TM_dom"/>
</dbReference>
<organism evidence="11 12">
    <name type="scientific">Virgisporangium aliadipatigenens</name>
    <dbReference type="NCBI Taxonomy" id="741659"/>
    <lineage>
        <taxon>Bacteria</taxon>
        <taxon>Bacillati</taxon>
        <taxon>Actinomycetota</taxon>
        <taxon>Actinomycetes</taxon>
        <taxon>Micromonosporales</taxon>
        <taxon>Micromonosporaceae</taxon>
        <taxon>Virgisporangium</taxon>
    </lineage>
</organism>
<proteinExistence type="predicted"/>
<dbReference type="PANTHER" id="PTHR24221">
    <property type="entry name" value="ATP-BINDING CASSETTE SUB-FAMILY B"/>
    <property type="match status" value="1"/>
</dbReference>
<feature type="transmembrane region" description="Helical" evidence="8">
    <location>
        <begin position="54"/>
        <end position="76"/>
    </location>
</feature>
<evidence type="ECO:0000313" key="12">
    <source>
        <dbReference type="Proteomes" id="UP000619260"/>
    </source>
</evidence>
<feature type="transmembrane region" description="Helical" evidence="8">
    <location>
        <begin position="237"/>
        <end position="264"/>
    </location>
</feature>
<dbReference type="RefSeq" id="WP_203897817.1">
    <property type="nucleotide sequence ID" value="NZ_BOPF01000003.1"/>
</dbReference>
<gene>
    <name evidence="11" type="ORF">Val02_11390</name>
</gene>
<keyword evidence="3" id="KW-0547">Nucleotide-binding</keyword>
<feature type="domain" description="ABC transmembrane type-1" evidence="10">
    <location>
        <begin position="19"/>
        <end position="302"/>
    </location>
</feature>
<dbReference type="PROSITE" id="PS50929">
    <property type="entry name" value="ABC_TM1F"/>
    <property type="match status" value="1"/>
</dbReference>
<keyword evidence="4" id="KW-0067">ATP-binding</keyword>
<name>A0A8J3YHE6_9ACTN</name>
<dbReference type="PROSITE" id="PS50893">
    <property type="entry name" value="ABC_TRANSPORTER_2"/>
    <property type="match status" value="1"/>
</dbReference>
<evidence type="ECO:0000313" key="11">
    <source>
        <dbReference type="EMBL" id="GIJ44253.1"/>
    </source>
</evidence>